<keyword evidence="3" id="KW-0347">Helicase</keyword>
<dbReference type="Gene3D" id="3.40.50.300">
    <property type="entry name" value="P-loop containing nucleotide triphosphate hydrolases"/>
    <property type="match status" value="1"/>
</dbReference>
<dbReference type="InterPro" id="IPR027417">
    <property type="entry name" value="P-loop_NTPase"/>
</dbReference>
<keyword evidence="6" id="KW-0472">Membrane</keyword>
<dbReference type="PANTHER" id="PTHR47959">
    <property type="entry name" value="ATP-DEPENDENT RNA HELICASE RHLE-RELATED"/>
    <property type="match status" value="1"/>
</dbReference>
<keyword evidence="2" id="KW-0378">Hydrolase</keyword>
<dbReference type="PROSITE" id="PS51194">
    <property type="entry name" value="HELICASE_CTER"/>
    <property type="match status" value="1"/>
</dbReference>
<keyword evidence="6" id="KW-0812">Transmembrane</keyword>
<feature type="compositionally biased region" description="Basic and acidic residues" evidence="5">
    <location>
        <begin position="190"/>
        <end position="202"/>
    </location>
</feature>
<dbReference type="InterPro" id="IPR050079">
    <property type="entry name" value="DEAD_box_RNA_helicase"/>
</dbReference>
<evidence type="ECO:0000256" key="6">
    <source>
        <dbReference type="SAM" id="Phobius"/>
    </source>
</evidence>
<evidence type="ECO:0000256" key="4">
    <source>
        <dbReference type="ARBA" id="ARBA00022840"/>
    </source>
</evidence>
<sequence length="479" mass="55385">MKYTIALRFRYARSRRSAEISAIRIRRPKVKNDGSLDRPSETDGCKARRARRLRFPRRLVNVSRSSAIFGDLRDFGISKRIFVFDFRFSRSTISRRNVGSLLVHLKHLCFGVAFLFFSNIISFLNLCFLCSIEMFLRLCCIRPSISAECFRNFSARPRKERNCFGDTFGTLSDRKVPTERLNKNAAKFDVHPHEEAESFNEKKKAKSSRWSEESTPKGAVISEPVFLSKMLAKRERKEEKRAVIHKSAKKIIECTRAEFNHYEGTIYMRGKEDIPLASRYWAKNKYKNDWFIIRPTQRVMPHITQKFIRVREQDKLEILKNLVGDDMAKENSQSLIFCKDLSTVQFVSNSLSEHNLPNIVLSGKAGAFSGSEEAYRVFIGTNVASRGLDLPKLQHVINYDFPRHMVDLIHRFGCVGRCSSMLNCGVTSFIRNPWEVELVNTIELAVRLGKPIKGIEVNGAGRLQWRKEKEVTNEDDYKE</sequence>
<name>A0A4U5NTU7_STECR</name>
<reference evidence="8 9" key="1">
    <citation type="journal article" date="2015" name="Genome Biol.">
        <title>Comparative genomics of Steinernema reveals deeply conserved gene regulatory networks.</title>
        <authorList>
            <person name="Dillman A.R."/>
            <person name="Macchietto M."/>
            <person name="Porter C.F."/>
            <person name="Rogers A."/>
            <person name="Williams B."/>
            <person name="Antoshechkin I."/>
            <person name="Lee M.M."/>
            <person name="Goodwin Z."/>
            <person name="Lu X."/>
            <person name="Lewis E.E."/>
            <person name="Goodrich-Blair H."/>
            <person name="Stock S.P."/>
            <person name="Adams B.J."/>
            <person name="Sternberg P.W."/>
            <person name="Mortazavi A."/>
        </authorList>
    </citation>
    <scope>NUCLEOTIDE SEQUENCE [LARGE SCALE GENOMIC DNA]</scope>
    <source>
        <strain evidence="8 9">ALL</strain>
    </source>
</reference>
<accession>A0A4U5NTU7</accession>
<dbReference type="EMBL" id="AZBU02000003">
    <property type="protein sequence ID" value="TKR86553.1"/>
    <property type="molecule type" value="Genomic_DNA"/>
</dbReference>
<feature type="domain" description="Helicase C-terminal" evidence="7">
    <location>
        <begin position="302"/>
        <end position="463"/>
    </location>
</feature>
<proteinExistence type="predicted"/>
<dbReference type="Pfam" id="PF00271">
    <property type="entry name" value="Helicase_C"/>
    <property type="match status" value="1"/>
</dbReference>
<feature type="region of interest" description="Disordered" evidence="5">
    <location>
        <begin position="190"/>
        <end position="215"/>
    </location>
</feature>
<dbReference type="PANTHER" id="PTHR47959:SF1">
    <property type="entry name" value="ATP-DEPENDENT RNA HELICASE DBPA"/>
    <property type="match status" value="1"/>
</dbReference>
<evidence type="ECO:0000256" key="5">
    <source>
        <dbReference type="SAM" id="MobiDB-lite"/>
    </source>
</evidence>
<dbReference type="SUPFAM" id="SSF52540">
    <property type="entry name" value="P-loop containing nucleoside triphosphate hydrolases"/>
    <property type="match status" value="1"/>
</dbReference>
<evidence type="ECO:0000259" key="7">
    <source>
        <dbReference type="PROSITE" id="PS51194"/>
    </source>
</evidence>
<keyword evidence="6" id="KW-1133">Transmembrane helix</keyword>
<keyword evidence="9" id="KW-1185">Reference proteome</keyword>
<evidence type="ECO:0000256" key="3">
    <source>
        <dbReference type="ARBA" id="ARBA00022806"/>
    </source>
</evidence>
<dbReference type="InterPro" id="IPR001650">
    <property type="entry name" value="Helicase_C-like"/>
</dbReference>
<dbReference type="GO" id="GO:0005524">
    <property type="term" value="F:ATP binding"/>
    <property type="evidence" value="ECO:0007669"/>
    <property type="project" value="UniProtKB-KW"/>
</dbReference>
<evidence type="ECO:0000313" key="8">
    <source>
        <dbReference type="EMBL" id="TKR86553.1"/>
    </source>
</evidence>
<dbReference type="GO" id="GO:0003724">
    <property type="term" value="F:RNA helicase activity"/>
    <property type="evidence" value="ECO:0007669"/>
    <property type="project" value="TreeGrafter"/>
</dbReference>
<dbReference type="OrthoDB" id="10256233at2759"/>
<dbReference type="STRING" id="34508.A0A4U5NTU7"/>
<reference evidence="8 9" key="2">
    <citation type="journal article" date="2019" name="G3 (Bethesda)">
        <title>Hybrid Assembly of the Genome of the Entomopathogenic Nematode Steinernema carpocapsae Identifies the X-Chromosome.</title>
        <authorList>
            <person name="Serra L."/>
            <person name="Macchietto M."/>
            <person name="Macias-Munoz A."/>
            <person name="McGill C.J."/>
            <person name="Rodriguez I.M."/>
            <person name="Rodriguez B."/>
            <person name="Murad R."/>
            <person name="Mortazavi A."/>
        </authorList>
    </citation>
    <scope>NUCLEOTIDE SEQUENCE [LARGE SCALE GENOMIC DNA]</scope>
    <source>
        <strain evidence="8 9">ALL</strain>
    </source>
</reference>
<organism evidence="8 9">
    <name type="scientific">Steinernema carpocapsae</name>
    <name type="common">Entomopathogenic nematode</name>
    <dbReference type="NCBI Taxonomy" id="34508"/>
    <lineage>
        <taxon>Eukaryota</taxon>
        <taxon>Metazoa</taxon>
        <taxon>Ecdysozoa</taxon>
        <taxon>Nematoda</taxon>
        <taxon>Chromadorea</taxon>
        <taxon>Rhabditida</taxon>
        <taxon>Tylenchina</taxon>
        <taxon>Panagrolaimomorpha</taxon>
        <taxon>Strongyloidoidea</taxon>
        <taxon>Steinernematidae</taxon>
        <taxon>Steinernema</taxon>
    </lineage>
</organism>
<dbReference type="CDD" id="cd18787">
    <property type="entry name" value="SF2_C_DEAD"/>
    <property type="match status" value="1"/>
</dbReference>
<dbReference type="GO" id="GO:0005829">
    <property type="term" value="C:cytosol"/>
    <property type="evidence" value="ECO:0007669"/>
    <property type="project" value="TreeGrafter"/>
</dbReference>
<dbReference type="Proteomes" id="UP000298663">
    <property type="component" value="Unassembled WGS sequence"/>
</dbReference>
<gene>
    <name evidence="8" type="ORF">L596_011128</name>
</gene>
<evidence type="ECO:0000313" key="9">
    <source>
        <dbReference type="Proteomes" id="UP000298663"/>
    </source>
</evidence>
<feature type="transmembrane region" description="Helical" evidence="6">
    <location>
        <begin position="108"/>
        <end position="136"/>
    </location>
</feature>
<dbReference type="AlphaFoldDB" id="A0A4U5NTU7"/>
<keyword evidence="1" id="KW-0547">Nucleotide-binding</keyword>
<dbReference type="GO" id="GO:0016787">
    <property type="term" value="F:hydrolase activity"/>
    <property type="evidence" value="ECO:0007669"/>
    <property type="project" value="UniProtKB-KW"/>
</dbReference>
<keyword evidence="4" id="KW-0067">ATP-binding</keyword>
<evidence type="ECO:0000256" key="1">
    <source>
        <dbReference type="ARBA" id="ARBA00022741"/>
    </source>
</evidence>
<protein>
    <recommendedName>
        <fullName evidence="7">Helicase C-terminal domain-containing protein</fullName>
    </recommendedName>
</protein>
<dbReference type="SMART" id="SM00490">
    <property type="entry name" value="HELICc"/>
    <property type="match status" value="1"/>
</dbReference>
<evidence type="ECO:0000256" key="2">
    <source>
        <dbReference type="ARBA" id="ARBA00022801"/>
    </source>
</evidence>
<comment type="caution">
    <text evidence="8">The sequence shown here is derived from an EMBL/GenBank/DDBJ whole genome shotgun (WGS) entry which is preliminary data.</text>
</comment>